<evidence type="ECO:0000313" key="3">
    <source>
        <dbReference type="Proteomes" id="UP000241434"/>
    </source>
</evidence>
<sequence length="357" mass="40226">MNKNFIKSLALSIALLFTSSIPVFADINVSRISGYDRYETSINANKKYMNQANGNLAVITSGNDFKTALYGSYMASALNVPYFVNPKHGVRTDILNELKRLKVNRVYIMGDYNILDKSVDNTFKSKGIQIERLYSEELSYKVDNIIFNTFHYGENRGDISMSILIDDNKFPDLLSSIPFTSIMARDDRMGLLRYPEDDFIEEDAYIDGFGFIIGGEKSVPAKFWAGGKADYPDSPKPNYVQDSGLHLEMGEGYKYYYGRIYGQNRYETAVEIAKSYKAMFNKVASTIVLVNGENYPDALSSSLVATQNNGAVLLTQPNKLNEDTARYIKDNNIKNIIIVGGEKSVSRNVENKLKSFY</sequence>
<dbReference type="EMBL" id="JYGE01000003">
    <property type="protein sequence ID" value="PSJ31967.1"/>
    <property type="molecule type" value="Genomic_DNA"/>
</dbReference>
<dbReference type="AlphaFoldDB" id="A0A2P7Q1Z3"/>
<gene>
    <name evidence="2" type="ORF">UF10_05045</name>
</gene>
<name>A0A2P7Q1Z3_9FIRM</name>
<dbReference type="Proteomes" id="UP000241434">
    <property type="component" value="Unassembled WGS sequence"/>
</dbReference>
<dbReference type="InterPro" id="IPR007253">
    <property type="entry name" value="Cell_wall-bd_2"/>
</dbReference>
<dbReference type="RefSeq" id="WP_106776735.1">
    <property type="nucleotide sequence ID" value="NZ_JYGE01000003.1"/>
</dbReference>
<comment type="caution">
    <text evidence="2">The sequence shown here is derived from an EMBL/GenBank/DDBJ whole genome shotgun (WGS) entry which is preliminary data.</text>
</comment>
<protein>
    <recommendedName>
        <fullName evidence="4">Cell wall binding repeat 2</fullName>
    </recommendedName>
</protein>
<evidence type="ECO:0000256" key="1">
    <source>
        <dbReference type="SAM" id="SignalP"/>
    </source>
</evidence>
<dbReference type="Pfam" id="PF04122">
    <property type="entry name" value="CW_binding_2"/>
    <property type="match status" value="2"/>
</dbReference>
<organism evidence="2 3">
    <name type="scientific">Peptostreptococcus russellii</name>
    <dbReference type="NCBI Taxonomy" id="215200"/>
    <lineage>
        <taxon>Bacteria</taxon>
        <taxon>Bacillati</taxon>
        <taxon>Bacillota</taxon>
        <taxon>Clostridia</taxon>
        <taxon>Peptostreptococcales</taxon>
        <taxon>Peptostreptococcaceae</taxon>
        <taxon>Peptostreptococcus</taxon>
    </lineage>
</organism>
<dbReference type="PANTHER" id="PTHR30032:SF1">
    <property type="entry name" value="N-ACETYLMURAMOYL-L-ALANINE AMIDASE LYTC"/>
    <property type="match status" value="1"/>
</dbReference>
<keyword evidence="1" id="KW-0732">Signal</keyword>
<proteinExistence type="predicted"/>
<evidence type="ECO:0008006" key="4">
    <source>
        <dbReference type="Google" id="ProtNLM"/>
    </source>
</evidence>
<dbReference type="Gene3D" id="3.40.50.12090">
    <property type="match status" value="1"/>
</dbReference>
<feature type="signal peptide" evidence="1">
    <location>
        <begin position="1"/>
        <end position="25"/>
    </location>
</feature>
<accession>A0A2P7Q1Z3</accession>
<dbReference type="InterPro" id="IPR051922">
    <property type="entry name" value="Bact_Sporulation_Assoc"/>
</dbReference>
<feature type="chain" id="PRO_5015124478" description="Cell wall binding repeat 2" evidence="1">
    <location>
        <begin position="26"/>
        <end position="357"/>
    </location>
</feature>
<dbReference type="OrthoDB" id="1749656at2"/>
<dbReference type="PANTHER" id="PTHR30032">
    <property type="entry name" value="N-ACETYLMURAMOYL-L-ALANINE AMIDASE-RELATED"/>
    <property type="match status" value="1"/>
</dbReference>
<keyword evidence="3" id="KW-1185">Reference proteome</keyword>
<evidence type="ECO:0000313" key="2">
    <source>
        <dbReference type="EMBL" id="PSJ31967.1"/>
    </source>
</evidence>
<reference evidence="2" key="1">
    <citation type="thesis" date="2015" institute="Rutgers" country="The State University of New Jersey, 14 College Farm Rd., New Brunswick, NJ, USA">
        <title>Ammonia toxicity in bacteria and its implications for treatment of and resource recovery from highly nitrogenous organic wastes.</title>
        <authorList>
            <person name="Luther A.K."/>
        </authorList>
    </citation>
    <scope>NUCLEOTIDE SEQUENCE</scope>
    <source>
        <strain evidence="2">RT-10B</strain>
    </source>
</reference>